<name>A0AAW1EA31_ZOAVI</name>
<feature type="compositionally biased region" description="Low complexity" evidence="1">
    <location>
        <begin position="22"/>
        <end position="37"/>
    </location>
</feature>
<evidence type="ECO:0000256" key="1">
    <source>
        <dbReference type="SAM" id="MobiDB-lite"/>
    </source>
</evidence>
<keyword evidence="3" id="KW-1185">Reference proteome</keyword>
<gene>
    <name evidence="2" type="ORF">VZT92_021783</name>
</gene>
<accession>A0AAW1EA31</accession>
<dbReference type="AlphaFoldDB" id="A0AAW1EA31"/>
<sequence length="74" mass="7475">MGGLCAAAVTPHPVRELCTSHSTNPKSPLKSSSKQSGPAGGSGIYGPAVNPDIEVRKQSGGSVSGDRGRSKSQR</sequence>
<dbReference type="EMBL" id="JBCEZU010000434">
    <property type="protein sequence ID" value="KAK9519027.1"/>
    <property type="molecule type" value="Genomic_DNA"/>
</dbReference>
<reference evidence="2 3" key="1">
    <citation type="journal article" date="2024" name="Genome Biol. Evol.">
        <title>Chromosome-level genome assembly of the viviparous eelpout Zoarces viviparus.</title>
        <authorList>
            <person name="Fuhrmann N."/>
            <person name="Brasseur M.V."/>
            <person name="Bakowski C.E."/>
            <person name="Podsiadlowski L."/>
            <person name="Prost S."/>
            <person name="Krehenwinkel H."/>
            <person name="Mayer C."/>
        </authorList>
    </citation>
    <scope>NUCLEOTIDE SEQUENCE [LARGE SCALE GENOMIC DNA]</scope>
    <source>
        <strain evidence="2">NO-MEL_2022_Ind0_liver</strain>
    </source>
</reference>
<proteinExistence type="predicted"/>
<dbReference type="Proteomes" id="UP001488805">
    <property type="component" value="Unassembled WGS sequence"/>
</dbReference>
<evidence type="ECO:0000313" key="3">
    <source>
        <dbReference type="Proteomes" id="UP001488805"/>
    </source>
</evidence>
<evidence type="ECO:0000313" key="2">
    <source>
        <dbReference type="EMBL" id="KAK9519027.1"/>
    </source>
</evidence>
<organism evidence="2 3">
    <name type="scientific">Zoarces viviparus</name>
    <name type="common">Viviparous eelpout</name>
    <name type="synonym">Blennius viviparus</name>
    <dbReference type="NCBI Taxonomy" id="48416"/>
    <lineage>
        <taxon>Eukaryota</taxon>
        <taxon>Metazoa</taxon>
        <taxon>Chordata</taxon>
        <taxon>Craniata</taxon>
        <taxon>Vertebrata</taxon>
        <taxon>Euteleostomi</taxon>
        <taxon>Actinopterygii</taxon>
        <taxon>Neopterygii</taxon>
        <taxon>Teleostei</taxon>
        <taxon>Neoteleostei</taxon>
        <taxon>Acanthomorphata</taxon>
        <taxon>Eupercaria</taxon>
        <taxon>Perciformes</taxon>
        <taxon>Cottioidei</taxon>
        <taxon>Zoarcales</taxon>
        <taxon>Zoarcidae</taxon>
        <taxon>Zoarcinae</taxon>
        <taxon>Zoarces</taxon>
    </lineage>
</organism>
<feature type="region of interest" description="Disordered" evidence="1">
    <location>
        <begin position="1"/>
        <end position="74"/>
    </location>
</feature>
<comment type="caution">
    <text evidence="2">The sequence shown here is derived from an EMBL/GenBank/DDBJ whole genome shotgun (WGS) entry which is preliminary data.</text>
</comment>
<protein>
    <submittedName>
        <fullName evidence="2">Uncharacterized protein</fullName>
    </submittedName>
</protein>